<dbReference type="InterPro" id="IPR026444">
    <property type="entry name" value="Secre_tail"/>
</dbReference>
<keyword evidence="4" id="KW-1185">Reference proteome</keyword>
<name>A0A316ASE3_9BACT</name>
<evidence type="ECO:0000313" key="3">
    <source>
        <dbReference type="EMBL" id="PWJ60448.1"/>
    </source>
</evidence>
<evidence type="ECO:0000313" key="4">
    <source>
        <dbReference type="Proteomes" id="UP000245880"/>
    </source>
</evidence>
<dbReference type="Gene3D" id="2.60.40.10">
    <property type="entry name" value="Immunoglobulins"/>
    <property type="match status" value="1"/>
</dbReference>
<feature type="domain" description="GEVED" evidence="2">
    <location>
        <begin position="1072"/>
        <end position="1152"/>
    </location>
</feature>
<dbReference type="Proteomes" id="UP000245880">
    <property type="component" value="Unassembled WGS sequence"/>
</dbReference>
<evidence type="ECO:0000259" key="1">
    <source>
        <dbReference type="Pfam" id="PF18962"/>
    </source>
</evidence>
<proteinExistence type="predicted"/>
<dbReference type="NCBIfam" id="TIGR04183">
    <property type="entry name" value="Por_Secre_tail"/>
    <property type="match status" value="1"/>
</dbReference>
<dbReference type="Pfam" id="PF18962">
    <property type="entry name" value="Por_Secre_tail"/>
    <property type="match status" value="1"/>
</dbReference>
<feature type="domain" description="Secretion system C-terminal sorting" evidence="1">
    <location>
        <begin position="2529"/>
        <end position="2601"/>
    </location>
</feature>
<comment type="caution">
    <text evidence="3">The sequence shown here is derived from an EMBL/GenBank/DDBJ whole genome shotgun (WGS) entry which is preliminary data.</text>
</comment>
<dbReference type="Pfam" id="PF20009">
    <property type="entry name" value="GEVED"/>
    <property type="match status" value="9"/>
</dbReference>
<feature type="domain" description="GEVED" evidence="2">
    <location>
        <begin position="1329"/>
        <end position="1407"/>
    </location>
</feature>
<feature type="domain" description="GEVED" evidence="2">
    <location>
        <begin position="820"/>
        <end position="898"/>
    </location>
</feature>
<accession>A0A316ASE3</accession>
<feature type="domain" description="GEVED" evidence="2">
    <location>
        <begin position="69"/>
        <end position="147"/>
    </location>
</feature>
<evidence type="ECO:0000259" key="2">
    <source>
        <dbReference type="Pfam" id="PF20009"/>
    </source>
</evidence>
<feature type="domain" description="GEVED" evidence="2">
    <location>
        <begin position="1827"/>
        <end position="1904"/>
    </location>
</feature>
<sequence>MATETGQADIYNVTAGTLNNSSDHTQTGGPGSVLDKYSDYTTLVAAPIFNQLATIPFSVQIASSYNTHTAIWIDYNHNGTFESASERVFQTTGGNFGSYTLTGSFTIPITALTGNTRMRVITSYGSTPLNSGCENYSYGETEDYLVNIVIPPACSGSPIQTNTIATQNEACPTVSFTFSLSPSITTTGNTYQWYNNAGLIAGATSATYTATITRADNFYCKVTCPTGAKTTASTPVAIHDPYLYCSCSSASNAANGDKIFNVKIGTLDNSSTCDPTGGPGSIQYRYSNYTTIPAPDLKQLNPIPFSIELGPCGSISVSSTSIWIDYNHNGSFDAPGERVYNSGVSLNKPLTLTGAIIIPESALKGLTRMRVIIAKGESIPQASACGSYEVGETEDYFVNIVEPVYCSGVPAPGNTIASQTTACLNTNIDLSYSSSSTLNDDAFLGLTYQWFNSAGAIPGATKPTYTATITAADEFYCKVKCSQSGQTGQSTPVAISLKTFDKCYCTSMATSTGGLDIYNVTAGTLNNSTTLSQTGGPGSILNRYSDFTTLVSAPVFSQLATIPFSVQIGASNYYSQTSIWIDYNHNGTFEDPGERVFQSTGVNSGSYTQNGSFTIPLIALTGITRMRVVTIEGLDPANSACENYINGETEDYIINIAAATPCNGPPIQTATIATPVCTESKHIFSLSPLITTTGNMYQWYNNAGLIAGATHATYTTTITGSDSFYCKITCPNGNKTTTSTPVAVIKCYCASMATNTGQVEIFNVTAGTLNNSSDDIHIAGPGSVLDKYSDYTTIVAAPVFNQLATIPFSVQIRSSYYTHTAIWIDYNHNRAFDSPEELAYQTAGGNFGTYTLTGSFTIPITALTGDTRMRVITSYGSTPLNSACENYTYGETEDYLVNIAVPPACSGSPIQTNTIATQNPVCPTVSFTFSLSPLITTTGNTYQWYNDAGLIAGATNQTLTATITKADNFYCKVTCPNANKTTTSTPVAVREPYLYCPCVSISDTPAYEDIVNVTVGSLTNSSDCNQTGGPGSALQRFSDYTTLVSAPNLAASNTIPFSVTTGACGGFAGTSISIWIDYNHNGVFDAPIERVFNSDEHTFAISYTASGSFVIPAGTLPGLTRMRIICARDGGLPMLSACGEYGAGETEDYYVNILAPVQCNGLPEPGNTIASQTTVCLNSSIDLSLSLSTPDGHAFAGLTYQWFNNAGAIEGATKATYTATITATDAYYCKVTCVQSGQTGQSTPVAISLKTFDKCYCTSGATATRRLEIYNVTAGTLNNSSNDSQTGGPGSILNRYSDYTTVVAAPVFNQLATIPFSVQNGASDFYSHTSIWIDYNRNGAFESPGELVYQTTAIIWGNYTASGSFRIPITASTGITRMRIVTNYGSDPISSPCENYIDGETEDYLVNIAVPPACSGAPIQTNTIATQNQVCPTVSFTFSLSPLITTTGNTYQWYNDAGLIAGATNDTYTATITKADNFYCKVTCPNGNKTTTSTPVAIEGPYLYCSCVSTATTSEWEEIYNVTVGGLNNSSDCNLTGGVGSVLNKYSDYTRLVAAPELPILGTIPFSIATGRCGVGNYFSTSIWIDFNHNGVFDAPEERVYNSPSYVLPNEAPISGSFTVPRDALTGLTRMRIISARDGGLPMASACGEYSAGETEDYFVNIVPTPACSGSPIPMKTVATSVCPESTYTFSLSPFVATTGNTFQWYNDAGLIAGATNETYTTTITSPDNFYCKVTCPNGNQTTTSAPVAVLKCYCPSIANGAESIDIYNVTAGTLNNSSNSSQTGGPGSILNRYSDFTTLVAAPVFNQLATIPFSVEIGASTYFTQTSIWIDYNRDGAFDSPGELAYQSTGQNFKNYTQTGTFTIPGTSLTGSTRMRIITSEGIFPVNSACENYSNGETEDYLVDIAVPLVCSGSPVQMNTIATQNPVDSEVNFTFSLSPLIATSGNTYQWYNDAGLIAGATNETYSSTITKADHFYCKVTCPNGNLTTASTPVTVLAPYLYSSCVSGPTDLNYEKIFNVTVGTLNNSSNCDQTGGPGSVLRKYADYTTLVSAPDLPIIATIPFSILITACNAYGPMATSMWIDFNHNGVFDAPDERVFSSPSYPLRPSYTESGSFIVPANALPGLTRMRVITARDGALPMTSACGEYTKGETEDYFVNIVLPDCSDTPTAGNTVVSQNNVCASTSITLSLSSPPANTKGITYQWFNNGGAIIGATDANLTTTISTTDLFYCEVSCTNSALKVSSTPITINVIQVSLPTAATTNTQNVATTPLIANDCQYIAKVVPTTGFTIATVKSWLETTPPFSYVPRHYEITPNTSPDAATGTITLYFTQADFNAYNGTLTNGLLPTSPSDLSKIANFQIIKYAGTSPTGLGYTGSPTYIPGEGKVWNVDDHTFVWNAANSIWEVTFPVTGFSGFLAKSISQPLPVTLIYFTGKATEKDTELNWKTSSEVNFSHFEIQRSTNARVFEKIGKQVSNESGNYMFLDSDAPNGNAYYRLKMIDLDGTYSFSKIIAIDSHAETAMVGDFYPNPSTGKASIEINALETGTWTITTYDLSGRVISVKSNLLQIGLNKISIEKLNPGINFVKFENGFISEIRKVIKE</sequence>
<feature type="domain" description="GEVED" evidence="2">
    <location>
        <begin position="1582"/>
        <end position="1661"/>
    </location>
</feature>
<gene>
    <name evidence="3" type="ORF">CLV98_101632</name>
</gene>
<reference evidence="3 4" key="1">
    <citation type="submission" date="2018-03" db="EMBL/GenBank/DDBJ databases">
        <title>Genomic Encyclopedia of Archaeal and Bacterial Type Strains, Phase II (KMG-II): from individual species to whole genera.</title>
        <authorList>
            <person name="Goeker M."/>
        </authorList>
    </citation>
    <scope>NUCLEOTIDE SEQUENCE [LARGE SCALE GENOMIC DNA]</scope>
    <source>
        <strain evidence="3 4">DSM 100346</strain>
    </source>
</reference>
<dbReference type="EMBL" id="QGDT01000001">
    <property type="protein sequence ID" value="PWJ60448.1"/>
    <property type="molecule type" value="Genomic_DNA"/>
</dbReference>
<organism evidence="3 4">
    <name type="scientific">Dyadobacter jejuensis</name>
    <dbReference type="NCBI Taxonomy" id="1082580"/>
    <lineage>
        <taxon>Bacteria</taxon>
        <taxon>Pseudomonadati</taxon>
        <taxon>Bacteroidota</taxon>
        <taxon>Cytophagia</taxon>
        <taxon>Cytophagales</taxon>
        <taxon>Spirosomataceae</taxon>
        <taxon>Dyadobacter</taxon>
    </lineage>
</organism>
<dbReference type="InterPro" id="IPR045474">
    <property type="entry name" value="GEVED"/>
</dbReference>
<dbReference type="InterPro" id="IPR013783">
    <property type="entry name" value="Ig-like_fold"/>
</dbReference>
<protein>
    <submittedName>
        <fullName evidence="3">Putative secreted protein (Por secretion system target)</fullName>
    </submittedName>
</protein>
<feature type="domain" description="GEVED" evidence="2">
    <location>
        <begin position="321"/>
        <end position="399"/>
    </location>
</feature>
<feature type="domain" description="GEVED" evidence="2">
    <location>
        <begin position="577"/>
        <end position="655"/>
    </location>
</feature>
<feature type="domain" description="GEVED" evidence="2">
    <location>
        <begin position="2080"/>
        <end position="2159"/>
    </location>
</feature>